<dbReference type="RefSeq" id="WP_274338736.1">
    <property type="nucleotide sequence ID" value="NZ_CP118109.1"/>
</dbReference>
<keyword evidence="3" id="KW-1185">Reference proteome</keyword>
<dbReference type="SUPFAM" id="SSF52540">
    <property type="entry name" value="P-loop containing nucleoside triphosphate hydrolases"/>
    <property type="match status" value="1"/>
</dbReference>
<protein>
    <recommendedName>
        <fullName evidence="4">Terminase</fullName>
    </recommendedName>
</protein>
<accession>A0ABY7XH84</accession>
<reference evidence="2 3" key="1">
    <citation type="submission" date="2023-02" db="EMBL/GenBank/DDBJ databases">
        <title>Pathogen: clinical or host-associated sample.</title>
        <authorList>
            <person name="Hergert J."/>
            <person name="Casey R."/>
            <person name="Wagner J."/>
            <person name="Young E.L."/>
            <person name="Oakeson K.F."/>
        </authorList>
    </citation>
    <scope>NUCLEOTIDE SEQUENCE [LARGE SCALE GENOMIC DNA]</scope>
    <source>
        <strain evidence="2 3">2022CK-00829</strain>
        <plasmid evidence="2 3">unnamed1</plasmid>
    </source>
</reference>
<evidence type="ECO:0000313" key="2">
    <source>
        <dbReference type="EMBL" id="WDI05147.1"/>
    </source>
</evidence>
<dbReference type="Proteomes" id="UP001221519">
    <property type="component" value="Plasmid unnamed1"/>
</dbReference>
<name>A0ABY7XH84_9BACL</name>
<feature type="region of interest" description="Disordered" evidence="1">
    <location>
        <begin position="560"/>
        <end position="586"/>
    </location>
</feature>
<proteinExistence type="predicted"/>
<dbReference type="EMBL" id="CP118109">
    <property type="protein sequence ID" value="WDI05147.1"/>
    <property type="molecule type" value="Genomic_DNA"/>
</dbReference>
<dbReference type="Pfam" id="PF03237">
    <property type="entry name" value="Terminase_6N"/>
    <property type="match status" value="1"/>
</dbReference>
<organism evidence="2 3">
    <name type="scientific">Paenibacillus urinalis</name>
    <dbReference type="NCBI Taxonomy" id="521520"/>
    <lineage>
        <taxon>Bacteria</taxon>
        <taxon>Bacillati</taxon>
        <taxon>Bacillota</taxon>
        <taxon>Bacilli</taxon>
        <taxon>Bacillales</taxon>
        <taxon>Paenibacillaceae</taxon>
        <taxon>Paenibacillus</taxon>
    </lineage>
</organism>
<evidence type="ECO:0008006" key="4">
    <source>
        <dbReference type="Google" id="ProtNLM"/>
    </source>
</evidence>
<dbReference type="Gene3D" id="3.40.50.300">
    <property type="entry name" value="P-loop containing nucleotide triphosphate hydrolases"/>
    <property type="match status" value="1"/>
</dbReference>
<sequence>MQSVEERQLFEMEREIRSDPIKWAYWKLKDPKGNAWKARWYQRKMIRGIMNGDRRVAARMGRRVGKTETMVVFCLWYAFHHKNSRLLIATPYEHQVRLIFMRLQELVRDCEELSASVTITKNPFIASFGNGSKIMGFTAGANAGSQAGASVRGQRADWLFLDEVDYMSRDGIDAVTAIALEDPKRIGIWVSSTPTGKRDFFYDICTNPDTGYIAYHFPSHVNPDFDERMEGEMRATMTQQGYIHEVEAEFGEETVGVFNKDAVERAKSQYHYSYRSLNTYEREQYQKQGINLDDIVYYGPYTINNPAPKALRIIGVDWDKYGAATQIIVTEFDEQLKKFRVCLRSEIPRSDFTFDNAVKRIIELNDIYNPAFVYVDAGSGEYQVEALRLHGRDNPYTQLDKKVKRIQFAQTFEVRDPATREVDKKDAKNFMVNQTAILLERDRIVLSPFDDMVWKQMMDYQVIRISQNGKPIYTSENEHALDAFMLTILGFTLEFPEIAKVLEKFNVATRAFVSHNTSEEKIAEQVFGGQRDIFNIQNKKPEREARDNPNWHWEKVQLGYGGKRSRGGSNIWGRGNAKNRPTRAKF</sequence>
<gene>
    <name evidence="2" type="ORF">PUW25_25400</name>
</gene>
<dbReference type="InterPro" id="IPR027417">
    <property type="entry name" value="P-loop_NTPase"/>
</dbReference>
<geneLocation type="plasmid" evidence="2 3">
    <name>unnamed1</name>
</geneLocation>
<dbReference type="Gene3D" id="3.30.420.240">
    <property type="match status" value="1"/>
</dbReference>
<evidence type="ECO:0000313" key="3">
    <source>
        <dbReference type="Proteomes" id="UP001221519"/>
    </source>
</evidence>
<keyword evidence="2" id="KW-0614">Plasmid</keyword>
<evidence type="ECO:0000256" key="1">
    <source>
        <dbReference type="SAM" id="MobiDB-lite"/>
    </source>
</evidence>